<evidence type="ECO:0000313" key="15">
    <source>
        <dbReference type="Proteomes" id="UP000568050"/>
    </source>
</evidence>
<evidence type="ECO:0000256" key="5">
    <source>
        <dbReference type="ARBA" id="ARBA00022723"/>
    </source>
</evidence>
<dbReference type="PRINTS" id="PR00502">
    <property type="entry name" value="NUDIXFAMILY"/>
</dbReference>
<gene>
    <name evidence="14" type="ORF">FHX50_000811</name>
</gene>
<dbReference type="SUPFAM" id="SSF55811">
    <property type="entry name" value="Nudix"/>
    <property type="match status" value="1"/>
</dbReference>
<dbReference type="PANTHER" id="PTHR47707">
    <property type="entry name" value="8-OXO-DGTP DIPHOSPHATASE"/>
    <property type="match status" value="1"/>
</dbReference>
<dbReference type="Gene3D" id="3.90.79.10">
    <property type="entry name" value="Nucleoside Triphosphate Pyrophosphohydrolase"/>
    <property type="match status" value="1"/>
</dbReference>
<evidence type="ECO:0000256" key="7">
    <source>
        <dbReference type="ARBA" id="ARBA00022801"/>
    </source>
</evidence>
<keyword evidence="8" id="KW-0460">Magnesium</keyword>
<comment type="cofactor">
    <cofactor evidence="1">
        <name>Mg(2+)</name>
        <dbReference type="ChEBI" id="CHEBI:18420"/>
    </cofactor>
</comment>
<dbReference type="InterPro" id="IPR047127">
    <property type="entry name" value="MutT-like"/>
</dbReference>
<dbReference type="RefSeq" id="WP_183374722.1">
    <property type="nucleotide sequence ID" value="NZ_CBCSFZ010000021.1"/>
</dbReference>
<evidence type="ECO:0000256" key="4">
    <source>
        <dbReference type="ARBA" id="ARBA00022705"/>
    </source>
</evidence>
<dbReference type="EMBL" id="JACHWP010000001">
    <property type="protein sequence ID" value="MBB3022563.1"/>
    <property type="molecule type" value="Genomic_DNA"/>
</dbReference>
<evidence type="ECO:0000313" key="14">
    <source>
        <dbReference type="EMBL" id="MBB3022563.1"/>
    </source>
</evidence>
<dbReference type="Proteomes" id="UP000568050">
    <property type="component" value="Unassembled WGS sequence"/>
</dbReference>
<dbReference type="PROSITE" id="PS51462">
    <property type="entry name" value="NUDIX"/>
    <property type="match status" value="1"/>
</dbReference>
<keyword evidence="7 12" id="KW-0378">Hydrolase</keyword>
<dbReference type="AlphaFoldDB" id="A0A839QPY9"/>
<evidence type="ECO:0000256" key="1">
    <source>
        <dbReference type="ARBA" id="ARBA00001946"/>
    </source>
</evidence>
<evidence type="ECO:0000259" key="13">
    <source>
        <dbReference type="PROSITE" id="PS51462"/>
    </source>
</evidence>
<evidence type="ECO:0000256" key="8">
    <source>
        <dbReference type="ARBA" id="ARBA00022842"/>
    </source>
</evidence>
<name>A0A839QPY9_9MICO</name>
<keyword evidence="6" id="KW-0227">DNA damage</keyword>
<proteinExistence type="inferred from homology"/>
<keyword evidence="3" id="KW-0515">Mutator protein</keyword>
<dbReference type="CDD" id="cd03425">
    <property type="entry name" value="NUDIX_MutT_NudA_like"/>
    <property type="match status" value="1"/>
</dbReference>
<keyword evidence="9" id="KW-0234">DNA repair</keyword>
<dbReference type="GO" id="GO:0008413">
    <property type="term" value="F:8-oxo-7,8-dihydroguanosine triphosphate pyrophosphatase activity"/>
    <property type="evidence" value="ECO:0007669"/>
    <property type="project" value="TreeGrafter"/>
</dbReference>
<dbReference type="GO" id="GO:0006260">
    <property type="term" value="P:DNA replication"/>
    <property type="evidence" value="ECO:0007669"/>
    <property type="project" value="UniProtKB-KW"/>
</dbReference>
<dbReference type="EC" id="3.6.1.55" evidence="11"/>
<dbReference type="GO" id="GO:0044715">
    <property type="term" value="F:8-oxo-dGDP phosphatase activity"/>
    <property type="evidence" value="ECO:0007669"/>
    <property type="project" value="TreeGrafter"/>
</dbReference>
<dbReference type="GO" id="GO:0044716">
    <property type="term" value="F:8-oxo-GDP phosphatase activity"/>
    <property type="evidence" value="ECO:0007669"/>
    <property type="project" value="TreeGrafter"/>
</dbReference>
<dbReference type="InterPro" id="IPR020084">
    <property type="entry name" value="NUDIX_hydrolase_CS"/>
</dbReference>
<keyword evidence="5" id="KW-0479">Metal-binding</keyword>
<dbReference type="Pfam" id="PF00293">
    <property type="entry name" value="NUDIX"/>
    <property type="match status" value="1"/>
</dbReference>
<dbReference type="PANTHER" id="PTHR47707:SF1">
    <property type="entry name" value="NUDIX HYDROLASE FAMILY PROTEIN"/>
    <property type="match status" value="1"/>
</dbReference>
<feature type="domain" description="Nudix hydrolase" evidence="13">
    <location>
        <begin position="3"/>
        <end position="133"/>
    </location>
</feature>
<dbReference type="InterPro" id="IPR000086">
    <property type="entry name" value="NUDIX_hydrolase_dom"/>
</dbReference>
<evidence type="ECO:0000256" key="10">
    <source>
        <dbReference type="ARBA" id="ARBA00035861"/>
    </source>
</evidence>
<dbReference type="GO" id="GO:0046872">
    <property type="term" value="F:metal ion binding"/>
    <property type="evidence" value="ECO:0007669"/>
    <property type="project" value="UniProtKB-KW"/>
</dbReference>
<organism evidence="14 15">
    <name type="scientific">Helcobacillus massiliensis</name>
    <dbReference type="NCBI Taxonomy" id="521392"/>
    <lineage>
        <taxon>Bacteria</taxon>
        <taxon>Bacillati</taxon>
        <taxon>Actinomycetota</taxon>
        <taxon>Actinomycetes</taxon>
        <taxon>Micrococcales</taxon>
        <taxon>Dermabacteraceae</taxon>
        <taxon>Helcobacillus</taxon>
    </lineage>
</organism>
<dbReference type="GO" id="GO:0006281">
    <property type="term" value="P:DNA repair"/>
    <property type="evidence" value="ECO:0007669"/>
    <property type="project" value="UniProtKB-KW"/>
</dbReference>
<dbReference type="InterPro" id="IPR015797">
    <property type="entry name" value="NUDIX_hydrolase-like_dom_sf"/>
</dbReference>
<reference evidence="14 15" key="1">
    <citation type="submission" date="2020-08" db="EMBL/GenBank/DDBJ databases">
        <title>Sequencing the genomes of 1000 actinobacteria strains.</title>
        <authorList>
            <person name="Klenk H.-P."/>
        </authorList>
    </citation>
    <scope>NUCLEOTIDE SEQUENCE [LARGE SCALE GENOMIC DNA]</scope>
    <source>
        <strain evidence="14 15">DSM 23040</strain>
    </source>
</reference>
<evidence type="ECO:0000256" key="11">
    <source>
        <dbReference type="ARBA" id="ARBA00038905"/>
    </source>
</evidence>
<dbReference type="InterPro" id="IPR020476">
    <property type="entry name" value="Nudix_hydrolase"/>
</dbReference>
<dbReference type="GO" id="GO:0035539">
    <property type="term" value="F:8-oxo-7,8-dihydrodeoxyguanosine triphosphate pyrophosphatase activity"/>
    <property type="evidence" value="ECO:0007669"/>
    <property type="project" value="UniProtKB-EC"/>
</dbReference>
<comment type="similarity">
    <text evidence="2 12">Belongs to the Nudix hydrolase family.</text>
</comment>
<comment type="catalytic activity">
    <reaction evidence="10">
        <text>8-oxo-dGTP + H2O = 8-oxo-dGMP + diphosphate + H(+)</text>
        <dbReference type="Rhea" id="RHEA:31575"/>
        <dbReference type="ChEBI" id="CHEBI:15377"/>
        <dbReference type="ChEBI" id="CHEBI:15378"/>
        <dbReference type="ChEBI" id="CHEBI:33019"/>
        <dbReference type="ChEBI" id="CHEBI:63224"/>
        <dbReference type="ChEBI" id="CHEBI:77896"/>
        <dbReference type="EC" id="3.6.1.55"/>
    </reaction>
</comment>
<protein>
    <recommendedName>
        <fullName evidence="11">8-oxo-dGTP diphosphatase</fullName>
        <ecNumber evidence="11">3.6.1.55</ecNumber>
    </recommendedName>
</protein>
<dbReference type="PROSITE" id="PS00893">
    <property type="entry name" value="NUDIX_BOX"/>
    <property type="match status" value="1"/>
</dbReference>
<comment type="caution">
    <text evidence="14">The sequence shown here is derived from an EMBL/GenBank/DDBJ whole genome shotgun (WGS) entry which is preliminary data.</text>
</comment>
<keyword evidence="4" id="KW-0235">DNA replication</keyword>
<evidence type="ECO:0000256" key="6">
    <source>
        <dbReference type="ARBA" id="ARBA00022763"/>
    </source>
</evidence>
<evidence type="ECO:0000256" key="2">
    <source>
        <dbReference type="ARBA" id="ARBA00005582"/>
    </source>
</evidence>
<evidence type="ECO:0000256" key="9">
    <source>
        <dbReference type="ARBA" id="ARBA00023204"/>
    </source>
</evidence>
<keyword evidence="15" id="KW-1185">Reference proteome</keyword>
<sequence>MPSRHLPTALIVVAAAIQHNGAFLCARKAPGTANAGLWEFPGGKVDPGETDAAALIREIREELGCSITVGDRVSATVTPGRRRAVELRVYTCALTGDAPTSSTDHDAMQWVHPSDLPHLAWAPADLDAVRILSGGAAPA</sequence>
<accession>A0A839QPY9</accession>
<evidence type="ECO:0000256" key="12">
    <source>
        <dbReference type="RuleBase" id="RU003476"/>
    </source>
</evidence>
<evidence type="ECO:0000256" key="3">
    <source>
        <dbReference type="ARBA" id="ARBA00022457"/>
    </source>
</evidence>